<reference evidence="7" key="1">
    <citation type="submission" date="2019-08" db="EMBL/GenBank/DDBJ databases">
        <title>Limnoglobus roseus gen. nov., sp. nov., a novel freshwater planctomycete with a giant genome from the family Gemmataceae.</title>
        <authorList>
            <person name="Kulichevskaya I.S."/>
            <person name="Naumoff D.G."/>
            <person name="Miroshnikov K."/>
            <person name="Ivanova A."/>
            <person name="Philippov D.A."/>
            <person name="Hakobyan A."/>
            <person name="Rijpstra I.C."/>
            <person name="Sinninghe Damste J.S."/>
            <person name="Liesack W."/>
            <person name="Dedysh S.N."/>
        </authorList>
    </citation>
    <scope>NUCLEOTIDE SEQUENCE [LARGE SCALE GENOMIC DNA]</scope>
    <source>
        <strain evidence="7">PX52</strain>
    </source>
</reference>
<dbReference type="InterPro" id="IPR029047">
    <property type="entry name" value="HSP70_peptide-bd_sf"/>
</dbReference>
<dbReference type="Gene3D" id="3.30.420.40">
    <property type="match status" value="2"/>
</dbReference>
<evidence type="ECO:0000256" key="3">
    <source>
        <dbReference type="ARBA" id="ARBA00022840"/>
    </source>
</evidence>
<dbReference type="InterPro" id="IPR043129">
    <property type="entry name" value="ATPase_NBD"/>
</dbReference>
<sequence>MDPIIGIDLGTTNSAVAYLTDNGPEIIPNALGGRLTPSVVGLDENGTVLVGAAAKEFQVVRPDRCTSLFKRLMGSDRTVTLGGKTFTAEDLSGFVLRSLKADAEEYFEQPVTRAVITVPAYFNDQQRKATIAAGRIAGLTVERILNEPTAAAIAYGFQGADENKIVLVFDLGGGTFDVSVVEQFDGTLEVRSSAGETSLGGEDFTRTLAARVLESVGLPFERAEATLPLVVSRVIQQCERAKCQLSRETSTTVKVPDAGGDVAAGKEVTVTREQLQTWVTPILGRIELPIRRVLTDARLTRDKINEIILVGGATRIPLVVQRVRDLFGKEPHGRLNPDEVVALGAAVQAGLVQQNAAVNDMVVTDVSPFTLGVEVSKEYGQEVKSGFFDPIIDRNTVIPVSRVKHYSTMQPNQTTICIKIYQGESRKTQENLLLGEFDVAGIPPGPKGQDVAVRFTYDLNGVLEVEATIVATKKTVSHIIARHAKGLNEAAIRKAVRDMEKLKTHPRDEAKNHYILTRAERLYKELSADLRRHLGALIDGFEAALESREPEAIDRHREVIEEFLAEFDAANDDPTGNSDE</sequence>
<dbReference type="GO" id="GO:0140662">
    <property type="term" value="F:ATP-dependent protein folding chaperone"/>
    <property type="evidence" value="ECO:0007669"/>
    <property type="project" value="InterPro"/>
</dbReference>
<dbReference type="Pfam" id="PF00012">
    <property type="entry name" value="HSP70"/>
    <property type="match status" value="2"/>
</dbReference>
<evidence type="ECO:0000256" key="4">
    <source>
        <dbReference type="ARBA" id="ARBA00023186"/>
    </source>
</evidence>
<dbReference type="PANTHER" id="PTHR19375">
    <property type="entry name" value="HEAT SHOCK PROTEIN 70KDA"/>
    <property type="match status" value="1"/>
</dbReference>
<keyword evidence="3 5" id="KW-0067">ATP-binding</keyword>
<dbReference type="PROSITE" id="PS00297">
    <property type="entry name" value="HSP70_1"/>
    <property type="match status" value="1"/>
</dbReference>
<dbReference type="SUPFAM" id="SSF53067">
    <property type="entry name" value="Actin-like ATPase domain"/>
    <property type="match status" value="2"/>
</dbReference>
<dbReference type="PROSITE" id="PS01036">
    <property type="entry name" value="HSP70_3"/>
    <property type="match status" value="1"/>
</dbReference>
<dbReference type="GO" id="GO:0005524">
    <property type="term" value="F:ATP binding"/>
    <property type="evidence" value="ECO:0007669"/>
    <property type="project" value="UniProtKB-KW"/>
</dbReference>
<accession>A0A5C1AM73</accession>
<name>A0A5C1AM73_9BACT</name>
<dbReference type="KEGG" id="lrs:PX52LOC_05022"/>
<keyword evidence="4" id="KW-0143">Chaperone</keyword>
<dbReference type="SUPFAM" id="SSF100920">
    <property type="entry name" value="Heat shock protein 70kD (HSP70), peptide-binding domain"/>
    <property type="match status" value="1"/>
</dbReference>
<evidence type="ECO:0000256" key="5">
    <source>
        <dbReference type="RuleBase" id="RU003322"/>
    </source>
</evidence>
<dbReference type="OrthoDB" id="9766019at2"/>
<dbReference type="AlphaFoldDB" id="A0A5C1AM73"/>
<gene>
    <name evidence="6" type="ORF">PX52LOC_05022</name>
</gene>
<dbReference type="Gene3D" id="3.90.640.10">
    <property type="entry name" value="Actin, Chain A, domain 4"/>
    <property type="match status" value="1"/>
</dbReference>
<dbReference type="Proteomes" id="UP000324974">
    <property type="component" value="Chromosome"/>
</dbReference>
<dbReference type="FunFam" id="3.30.420.40:FF:000071">
    <property type="entry name" value="Molecular chaperone DnaK"/>
    <property type="match status" value="1"/>
</dbReference>
<dbReference type="InterPro" id="IPR013126">
    <property type="entry name" value="Hsp_70_fam"/>
</dbReference>
<keyword evidence="2 5" id="KW-0547">Nucleotide-binding</keyword>
<dbReference type="PRINTS" id="PR00301">
    <property type="entry name" value="HEATSHOCK70"/>
</dbReference>
<evidence type="ECO:0000313" key="7">
    <source>
        <dbReference type="Proteomes" id="UP000324974"/>
    </source>
</evidence>
<dbReference type="RefSeq" id="WP_149112550.1">
    <property type="nucleotide sequence ID" value="NZ_CP042425.1"/>
</dbReference>
<evidence type="ECO:0000256" key="1">
    <source>
        <dbReference type="ARBA" id="ARBA00007381"/>
    </source>
</evidence>
<proteinExistence type="inferred from homology"/>
<evidence type="ECO:0000256" key="2">
    <source>
        <dbReference type="ARBA" id="ARBA00022741"/>
    </source>
</evidence>
<organism evidence="6 7">
    <name type="scientific">Limnoglobus roseus</name>
    <dbReference type="NCBI Taxonomy" id="2598579"/>
    <lineage>
        <taxon>Bacteria</taxon>
        <taxon>Pseudomonadati</taxon>
        <taxon>Planctomycetota</taxon>
        <taxon>Planctomycetia</taxon>
        <taxon>Gemmatales</taxon>
        <taxon>Gemmataceae</taxon>
        <taxon>Limnoglobus</taxon>
    </lineage>
</organism>
<dbReference type="InterPro" id="IPR018181">
    <property type="entry name" value="Heat_shock_70_CS"/>
</dbReference>
<dbReference type="Gene3D" id="2.60.34.10">
    <property type="entry name" value="Substrate Binding Domain Of DNAk, Chain A, domain 1"/>
    <property type="match status" value="1"/>
</dbReference>
<dbReference type="EMBL" id="CP042425">
    <property type="protein sequence ID" value="QEL18008.1"/>
    <property type="molecule type" value="Genomic_DNA"/>
</dbReference>
<comment type="similarity">
    <text evidence="1 5">Belongs to the heat shock protein 70 family.</text>
</comment>
<keyword evidence="7" id="KW-1185">Reference proteome</keyword>
<dbReference type="PROSITE" id="PS00329">
    <property type="entry name" value="HSP70_2"/>
    <property type="match status" value="1"/>
</dbReference>
<evidence type="ECO:0000313" key="6">
    <source>
        <dbReference type="EMBL" id="QEL18008.1"/>
    </source>
</evidence>
<protein>
    <submittedName>
        <fullName evidence="6">Molecular chaperone HscC</fullName>
    </submittedName>
</protein>